<name>A0A240C2F7_SERFI</name>
<protein>
    <submittedName>
        <fullName evidence="1">Uncharacterized protein</fullName>
    </submittedName>
</protein>
<organism evidence="1 2">
    <name type="scientific">Serratia ficaria</name>
    <dbReference type="NCBI Taxonomy" id="61651"/>
    <lineage>
        <taxon>Bacteria</taxon>
        <taxon>Pseudomonadati</taxon>
        <taxon>Pseudomonadota</taxon>
        <taxon>Gammaproteobacteria</taxon>
        <taxon>Enterobacterales</taxon>
        <taxon>Yersiniaceae</taxon>
        <taxon>Serratia</taxon>
    </lineage>
</organism>
<accession>A0A240C2F7</accession>
<gene>
    <name evidence="1" type="ORF">SAMEA4384070_02650</name>
</gene>
<dbReference type="Proteomes" id="UP000215134">
    <property type="component" value="Chromosome 1"/>
</dbReference>
<proteinExistence type="predicted"/>
<dbReference type="KEGG" id="sfj:SAMEA4384070_2650"/>
<dbReference type="RefSeq" id="WP_061795149.1">
    <property type="nucleotide sequence ID" value="NZ_CABITV010000001.1"/>
</dbReference>
<reference evidence="1 2" key="1">
    <citation type="submission" date="2017-06" db="EMBL/GenBank/DDBJ databases">
        <authorList>
            <consortium name="Pathogen Informatics"/>
        </authorList>
    </citation>
    <scope>NUCLEOTIDE SEQUENCE [LARGE SCALE GENOMIC DNA]</scope>
    <source>
        <strain evidence="1 2">NCTC12148</strain>
    </source>
</reference>
<evidence type="ECO:0000313" key="1">
    <source>
        <dbReference type="EMBL" id="SNW02110.1"/>
    </source>
</evidence>
<dbReference type="AlphaFoldDB" id="A0A240C2F7"/>
<dbReference type="GeneID" id="75027800"/>
<evidence type="ECO:0000313" key="2">
    <source>
        <dbReference type="Proteomes" id="UP000215134"/>
    </source>
</evidence>
<dbReference type="OrthoDB" id="6539632at2"/>
<sequence>MLRDHLKLNDSDTLEKIGSIHLQNQGQEEISEFVVKNAAGAQVGKVSVHDHLSTRRSYPTSYRITQTDMAGRVVVDAMRDSL</sequence>
<keyword evidence="2" id="KW-1185">Reference proteome</keyword>
<dbReference type="EMBL" id="LT906479">
    <property type="protein sequence ID" value="SNW02110.1"/>
    <property type="molecule type" value="Genomic_DNA"/>
</dbReference>